<dbReference type="InterPro" id="IPR051814">
    <property type="entry name" value="NAD(P)H-dep_FMN_reductase"/>
</dbReference>
<keyword evidence="1" id="KW-0285">Flavoprotein</keyword>
<organism evidence="5 6">
    <name type="scientific">Saccharopolyspora gloriosae</name>
    <dbReference type="NCBI Taxonomy" id="455344"/>
    <lineage>
        <taxon>Bacteria</taxon>
        <taxon>Bacillati</taxon>
        <taxon>Actinomycetota</taxon>
        <taxon>Actinomycetes</taxon>
        <taxon>Pseudonocardiales</taxon>
        <taxon>Pseudonocardiaceae</taxon>
        <taxon>Saccharopolyspora</taxon>
    </lineage>
</organism>
<dbReference type="PANTHER" id="PTHR43408:SF2">
    <property type="entry name" value="FMN REDUCTASE (NADPH)"/>
    <property type="match status" value="1"/>
</dbReference>
<dbReference type="Gene3D" id="3.40.50.360">
    <property type="match status" value="1"/>
</dbReference>
<evidence type="ECO:0000256" key="2">
    <source>
        <dbReference type="ARBA" id="ARBA00022643"/>
    </source>
</evidence>
<keyword evidence="2" id="KW-0288">FMN</keyword>
<keyword evidence="6" id="KW-1185">Reference proteome</keyword>
<dbReference type="InterPro" id="IPR005025">
    <property type="entry name" value="FMN_Rdtase-like_dom"/>
</dbReference>
<dbReference type="Proteomes" id="UP000580474">
    <property type="component" value="Unassembled WGS sequence"/>
</dbReference>
<protein>
    <submittedName>
        <fullName evidence="5">FMN reductase</fullName>
        <ecNumber evidence="5">1.5.1.38</ecNumber>
    </submittedName>
</protein>
<evidence type="ECO:0000313" key="6">
    <source>
        <dbReference type="Proteomes" id="UP000580474"/>
    </source>
</evidence>
<evidence type="ECO:0000256" key="1">
    <source>
        <dbReference type="ARBA" id="ARBA00022630"/>
    </source>
</evidence>
<dbReference type="InterPro" id="IPR023932">
    <property type="entry name" value="CE1759_FMN_reduct"/>
</dbReference>
<dbReference type="EMBL" id="JACHIV010000001">
    <property type="protein sequence ID" value="MBB5067550.1"/>
    <property type="molecule type" value="Genomic_DNA"/>
</dbReference>
<dbReference type="Pfam" id="PF03358">
    <property type="entry name" value="FMN_red"/>
    <property type="match status" value="1"/>
</dbReference>
<evidence type="ECO:0000259" key="4">
    <source>
        <dbReference type="Pfam" id="PF03358"/>
    </source>
</evidence>
<evidence type="ECO:0000256" key="3">
    <source>
        <dbReference type="ARBA" id="ARBA00023002"/>
    </source>
</evidence>
<dbReference type="RefSeq" id="WP_184477155.1">
    <property type="nucleotide sequence ID" value="NZ_JACHIV010000001.1"/>
</dbReference>
<dbReference type="GO" id="GO:0052873">
    <property type="term" value="F:FMN reductase (NADPH) activity"/>
    <property type="evidence" value="ECO:0007669"/>
    <property type="project" value="UniProtKB-EC"/>
</dbReference>
<dbReference type="AlphaFoldDB" id="A0A840N6E6"/>
<dbReference type="NCBIfam" id="TIGR04037">
    <property type="entry name" value="LLM_duo_CE1759"/>
    <property type="match status" value="1"/>
</dbReference>
<keyword evidence="3 5" id="KW-0560">Oxidoreductase</keyword>
<dbReference type="PANTHER" id="PTHR43408">
    <property type="entry name" value="FMN REDUCTASE (NADPH)"/>
    <property type="match status" value="1"/>
</dbReference>
<proteinExistence type="predicted"/>
<reference evidence="5 6" key="1">
    <citation type="submission" date="2020-08" db="EMBL/GenBank/DDBJ databases">
        <title>Sequencing the genomes of 1000 actinobacteria strains.</title>
        <authorList>
            <person name="Klenk H.-P."/>
        </authorList>
    </citation>
    <scope>NUCLEOTIDE SEQUENCE [LARGE SCALE GENOMIC DNA]</scope>
    <source>
        <strain evidence="5 6">DSM 45582</strain>
    </source>
</reference>
<name>A0A840N6E6_9PSEU</name>
<dbReference type="SUPFAM" id="SSF52218">
    <property type="entry name" value="Flavoproteins"/>
    <property type="match status" value="1"/>
</dbReference>
<accession>A0A840N6E6</accession>
<dbReference type="InterPro" id="IPR029039">
    <property type="entry name" value="Flavoprotein-like_sf"/>
</dbReference>
<evidence type="ECO:0000313" key="5">
    <source>
        <dbReference type="EMBL" id="MBB5067550.1"/>
    </source>
</evidence>
<dbReference type="EC" id="1.5.1.38" evidence="5"/>
<comment type="caution">
    <text evidence="5">The sequence shown here is derived from an EMBL/GenBank/DDBJ whole genome shotgun (WGS) entry which is preliminary data.</text>
</comment>
<sequence length="199" mass="21212">MTRILAISAGLSQPSSTRMLADRLVTATGAELGDDATIDVVELRDLAHDITDNLLTGFANPRLREVLDRLGAADGLVLVTPTFTASYSGLFKSFMDVVDPESMADKPVLVAATGGTERHSLVLDHALRPLLAYLRARVVPTAVYAASGDWGGDTGLDRRIARAAGELADVVRGRPAEPKTDPFTDPTPFAELLRETATQ</sequence>
<feature type="domain" description="NADPH-dependent FMN reductase-like" evidence="4">
    <location>
        <begin position="2"/>
        <end position="150"/>
    </location>
</feature>
<gene>
    <name evidence="5" type="ORF">BJ969_000638</name>
</gene>